<evidence type="ECO:0000256" key="1">
    <source>
        <dbReference type="ARBA" id="ARBA00000920"/>
    </source>
</evidence>
<comment type="caution">
    <text evidence="19">The sequence shown here is derived from an EMBL/GenBank/DDBJ whole genome shotgun (WGS) entry which is preliminary data.</text>
</comment>
<dbReference type="EC" id="1.1.3.20" evidence="5 12"/>
<evidence type="ECO:0000256" key="2">
    <source>
        <dbReference type="ARBA" id="ARBA00003842"/>
    </source>
</evidence>
<evidence type="ECO:0000256" key="12">
    <source>
        <dbReference type="PIRNR" id="PIRNR028937"/>
    </source>
</evidence>
<dbReference type="GO" id="GO:0050660">
    <property type="term" value="F:flavin adenine dinucleotide binding"/>
    <property type="evidence" value="ECO:0007669"/>
    <property type="project" value="InterPro"/>
</dbReference>
<reference evidence="19" key="1">
    <citation type="submission" date="2022-04" db="EMBL/GenBank/DDBJ databases">
        <title>Carnegiea gigantea Genome sequencing and assembly v2.</title>
        <authorList>
            <person name="Copetti D."/>
            <person name="Sanderson M.J."/>
            <person name="Burquez A."/>
            <person name="Wojciechowski M.F."/>
        </authorList>
    </citation>
    <scope>NUCLEOTIDE SEQUENCE</scope>
    <source>
        <strain evidence="19">SGP5-SGP5p</strain>
        <tissue evidence="19">Aerial part</tissue>
    </source>
</reference>
<evidence type="ECO:0000313" key="19">
    <source>
        <dbReference type="EMBL" id="KAJ8434846.1"/>
    </source>
</evidence>
<keyword evidence="11 12" id="KW-0472">Membrane</keyword>
<feature type="transmembrane region" description="Helical" evidence="15">
    <location>
        <begin position="157"/>
        <end position="174"/>
    </location>
</feature>
<evidence type="ECO:0000313" key="20">
    <source>
        <dbReference type="Proteomes" id="UP001153076"/>
    </source>
</evidence>
<feature type="transmembrane region" description="Helical" evidence="15">
    <location>
        <begin position="98"/>
        <end position="122"/>
    </location>
</feature>
<keyword evidence="10 12" id="KW-0560">Oxidoreductase</keyword>
<gene>
    <name evidence="19" type="ORF">Cgig2_022125</name>
</gene>
<evidence type="ECO:0000256" key="6">
    <source>
        <dbReference type="ARBA" id="ARBA00022630"/>
    </source>
</evidence>
<protein>
    <recommendedName>
        <fullName evidence="5 12">Long-chain-alcohol oxidase</fullName>
        <ecNumber evidence="5 12">1.1.3.20</ecNumber>
    </recommendedName>
</protein>
<evidence type="ECO:0000259" key="16">
    <source>
        <dbReference type="Pfam" id="PF00732"/>
    </source>
</evidence>
<evidence type="ECO:0000259" key="18">
    <source>
        <dbReference type="Pfam" id="PF05199"/>
    </source>
</evidence>
<evidence type="ECO:0000256" key="13">
    <source>
        <dbReference type="PIRSR" id="PIRSR028937-1"/>
    </source>
</evidence>
<feature type="domain" description="Glucose-methanol-choline oxidoreductase C-terminal" evidence="18">
    <location>
        <begin position="608"/>
        <end position="738"/>
    </location>
</feature>
<comment type="function">
    <text evidence="2 12">Long-chain fatty alcohol oxidase involved in the omega-oxidation pathway of lipid degradation.</text>
</comment>
<dbReference type="PANTHER" id="PTHR46056">
    <property type="entry name" value="LONG-CHAIN-ALCOHOL OXIDASE"/>
    <property type="match status" value="1"/>
</dbReference>
<comment type="similarity">
    <text evidence="4 12">Belongs to the GMC oxidoreductase family.</text>
</comment>
<feature type="domain" description="Glucose-methanol-choline oxidoreductase N-terminal" evidence="16">
    <location>
        <begin position="293"/>
        <end position="515"/>
    </location>
</feature>
<dbReference type="SUPFAM" id="SSF51905">
    <property type="entry name" value="FAD/NAD(P)-binding domain"/>
    <property type="match status" value="1"/>
</dbReference>
<dbReference type="Pfam" id="PF05199">
    <property type="entry name" value="GMC_oxred_C"/>
    <property type="match status" value="1"/>
</dbReference>
<keyword evidence="6" id="KW-0285">Flavoprotein</keyword>
<sequence>MQRESQSQSQSQGHSRLRKSWERKSYNNIGISSPEMTSLISICEAFFPPLDLDDHHDHDHQPINSSVKSFYQSSASQNPIPEEVAGVMKSRGSPEAVILVRAVLWMLSTRIGTFLLCGFLCFDKRWPFINKFSQLSTEKREKILQKWSSSLFSPLRLVFYFIKTLCLYFLFALVDDQGRNPTWEAIDYKPDTTTTTTTRTFNRERPLEKGIVETLYETPSTLPQSLASKGLQVTKDPQNGLYKIKCDAVIVGSGSGGAVAAAVLAGAGQKVVVLEKGNYYTASDYTSLEGPSMEELLDRGGMITTTDGATMLLAGSTVGGGTAVNWSVALNTPDPVLKEWAEKHGLGLFGSPQYRFAMECVCQRIGVTKGCVKEGFQNQVLRNGCQNLGLKAESVTRNSSEGHYCGSCYYGCRTADKQSTDVTWLVDAVNLGAVIVTGCTAERVLHVNNTKSGSSRKWRCTGVLARSLNSEIKRKLQIEAKVTISACGSLLTPPLLINSGLRNRHIGKNLHLHPALMVWGYFPPGSKFEGKIYEGGLITAAHQVESEQGSEPRALIETPALGPAACAAIGPWVSGTHIKRRMLRYSRTAHLFVMIRDQGSGEITSEKRISYTLTPLDRENMTAGLRRALQILIAAGAEEVGTYRSDGQRIVCKGKSKDEIEEFLGSVSATQGPLAARFWGVYCTAHQMGSCRMGRSEKEGAVDENGQSWDAEGLFVCDASVLPTAVGVNPMITIQSTAYCISKKLAESLKKGEFNC</sequence>
<evidence type="ECO:0000256" key="7">
    <source>
        <dbReference type="ARBA" id="ARBA00022692"/>
    </source>
</evidence>
<dbReference type="GO" id="GO:0046577">
    <property type="term" value="F:long-chain-alcohol oxidase activity"/>
    <property type="evidence" value="ECO:0007669"/>
    <property type="project" value="UniProtKB-EC"/>
</dbReference>
<evidence type="ECO:0000256" key="8">
    <source>
        <dbReference type="ARBA" id="ARBA00022827"/>
    </source>
</evidence>
<evidence type="ECO:0000256" key="15">
    <source>
        <dbReference type="SAM" id="Phobius"/>
    </source>
</evidence>
<dbReference type="PIRSF" id="PIRSF028937">
    <property type="entry name" value="Lg_Ch_AO"/>
    <property type="match status" value="1"/>
</dbReference>
<keyword evidence="7 15" id="KW-0812">Transmembrane</keyword>
<dbReference type="GO" id="GO:0016020">
    <property type="term" value="C:membrane"/>
    <property type="evidence" value="ECO:0007669"/>
    <property type="project" value="UniProtKB-SubCell"/>
</dbReference>
<dbReference type="Proteomes" id="UP001153076">
    <property type="component" value="Unassembled WGS sequence"/>
</dbReference>
<keyword evidence="8 14" id="KW-0274">FAD</keyword>
<proteinExistence type="inferred from homology"/>
<organism evidence="19 20">
    <name type="scientific">Carnegiea gigantea</name>
    <dbReference type="NCBI Taxonomy" id="171969"/>
    <lineage>
        <taxon>Eukaryota</taxon>
        <taxon>Viridiplantae</taxon>
        <taxon>Streptophyta</taxon>
        <taxon>Embryophyta</taxon>
        <taxon>Tracheophyta</taxon>
        <taxon>Spermatophyta</taxon>
        <taxon>Magnoliopsida</taxon>
        <taxon>eudicotyledons</taxon>
        <taxon>Gunneridae</taxon>
        <taxon>Pentapetalae</taxon>
        <taxon>Caryophyllales</taxon>
        <taxon>Cactineae</taxon>
        <taxon>Cactaceae</taxon>
        <taxon>Cactoideae</taxon>
        <taxon>Echinocereeae</taxon>
        <taxon>Carnegiea</taxon>
    </lineage>
</organism>
<name>A0A9Q1K0H0_9CARY</name>
<feature type="active site" description="Proton acceptor" evidence="13">
    <location>
        <position position="686"/>
    </location>
</feature>
<keyword evidence="9 15" id="KW-1133">Transmembrane helix</keyword>
<evidence type="ECO:0000256" key="11">
    <source>
        <dbReference type="ARBA" id="ARBA00023136"/>
    </source>
</evidence>
<feature type="domain" description="FAD-dependent oxidoreductase 2 FAD-binding" evidence="17">
    <location>
        <begin position="247"/>
        <end position="279"/>
    </location>
</feature>
<dbReference type="InterPro" id="IPR007867">
    <property type="entry name" value="GMC_OxRtase_C"/>
</dbReference>
<evidence type="ECO:0000256" key="10">
    <source>
        <dbReference type="ARBA" id="ARBA00023002"/>
    </source>
</evidence>
<dbReference type="InterPro" id="IPR036188">
    <property type="entry name" value="FAD/NAD-bd_sf"/>
</dbReference>
<evidence type="ECO:0000256" key="3">
    <source>
        <dbReference type="ARBA" id="ARBA00004370"/>
    </source>
</evidence>
<dbReference type="InterPro" id="IPR003953">
    <property type="entry name" value="FAD-dep_OxRdtase_2_FAD-bd"/>
</dbReference>
<evidence type="ECO:0000256" key="4">
    <source>
        <dbReference type="ARBA" id="ARBA00010790"/>
    </source>
</evidence>
<dbReference type="Pfam" id="PF00732">
    <property type="entry name" value="GMC_oxred_N"/>
    <property type="match status" value="1"/>
</dbReference>
<dbReference type="EMBL" id="JAKOGI010000448">
    <property type="protein sequence ID" value="KAJ8434846.1"/>
    <property type="molecule type" value="Genomic_DNA"/>
</dbReference>
<evidence type="ECO:0000256" key="5">
    <source>
        <dbReference type="ARBA" id="ARBA00013125"/>
    </source>
</evidence>
<dbReference type="InterPro" id="IPR012400">
    <property type="entry name" value="Long_Oxdase"/>
</dbReference>
<comment type="catalytic activity">
    <reaction evidence="1 12">
        <text>a long-chain primary fatty alcohol + O2 = a long-chain fatty aldehyde + H2O2</text>
        <dbReference type="Rhea" id="RHEA:22756"/>
        <dbReference type="ChEBI" id="CHEBI:15379"/>
        <dbReference type="ChEBI" id="CHEBI:16240"/>
        <dbReference type="ChEBI" id="CHEBI:17176"/>
        <dbReference type="ChEBI" id="CHEBI:77396"/>
        <dbReference type="EC" id="1.1.3.20"/>
    </reaction>
</comment>
<evidence type="ECO:0000256" key="9">
    <source>
        <dbReference type="ARBA" id="ARBA00022989"/>
    </source>
</evidence>
<dbReference type="AlphaFoldDB" id="A0A9Q1K0H0"/>
<dbReference type="PANTHER" id="PTHR46056:SF10">
    <property type="entry name" value="LONG-CHAIN-ALCOHOL OXIDASE FAO3"/>
    <property type="match status" value="1"/>
</dbReference>
<evidence type="ECO:0000256" key="14">
    <source>
        <dbReference type="PIRSR" id="PIRSR028937-2"/>
    </source>
</evidence>
<dbReference type="OrthoDB" id="269227at2759"/>
<dbReference type="Gene3D" id="3.50.50.60">
    <property type="entry name" value="FAD/NAD(P)-binding domain"/>
    <property type="match status" value="2"/>
</dbReference>
<feature type="binding site" evidence="14">
    <location>
        <begin position="246"/>
        <end position="261"/>
    </location>
    <ligand>
        <name>FAD</name>
        <dbReference type="ChEBI" id="CHEBI:57692"/>
    </ligand>
</feature>
<evidence type="ECO:0000259" key="17">
    <source>
        <dbReference type="Pfam" id="PF00890"/>
    </source>
</evidence>
<dbReference type="Pfam" id="PF00890">
    <property type="entry name" value="FAD_binding_2"/>
    <property type="match status" value="1"/>
</dbReference>
<accession>A0A9Q1K0H0</accession>
<comment type="subcellular location">
    <subcellularLocation>
        <location evidence="3 12">Membrane</location>
    </subcellularLocation>
</comment>
<keyword evidence="20" id="KW-1185">Reference proteome</keyword>
<dbReference type="InterPro" id="IPR000172">
    <property type="entry name" value="GMC_OxRdtase_N"/>
</dbReference>